<keyword evidence="4" id="KW-0223">Dioxygenase</keyword>
<dbReference type="OrthoDB" id="1069523at2759"/>
<keyword evidence="4" id="KW-0560">Oxidoreductase</keyword>
<protein>
    <submittedName>
        <fullName evidence="6">Uncharacterized protein</fullName>
    </submittedName>
</protein>
<reference evidence="6" key="2">
    <citation type="journal article" date="2022" name="Hortic Res">
        <title>The genome of Dioscorea zingiberensis sheds light on the biosynthesis, origin and evolution of the medicinally important diosgenin saponins.</title>
        <authorList>
            <person name="Li Y."/>
            <person name="Tan C."/>
            <person name="Li Z."/>
            <person name="Guo J."/>
            <person name="Li S."/>
            <person name="Chen X."/>
            <person name="Wang C."/>
            <person name="Dai X."/>
            <person name="Yang H."/>
            <person name="Song W."/>
            <person name="Hou L."/>
            <person name="Xu J."/>
            <person name="Tong Z."/>
            <person name="Xu A."/>
            <person name="Yuan X."/>
            <person name="Wang W."/>
            <person name="Yang Q."/>
            <person name="Chen L."/>
            <person name="Sun Z."/>
            <person name="Wang K."/>
            <person name="Pan B."/>
            <person name="Chen J."/>
            <person name="Bao Y."/>
            <person name="Liu F."/>
            <person name="Qi X."/>
            <person name="Gang D.R."/>
            <person name="Wen J."/>
            <person name="Li J."/>
        </authorList>
    </citation>
    <scope>NUCLEOTIDE SEQUENCE</scope>
    <source>
        <strain evidence="6">Dzin_1.0</strain>
    </source>
</reference>
<evidence type="ECO:0000256" key="3">
    <source>
        <dbReference type="ARBA" id="ARBA00022723"/>
    </source>
</evidence>
<evidence type="ECO:0000256" key="1">
    <source>
        <dbReference type="ARBA" id="ARBA00001954"/>
    </source>
</evidence>
<gene>
    <name evidence="6" type="ORF">J5N97_009257</name>
</gene>
<keyword evidence="3" id="KW-0479">Metal-binding</keyword>
<dbReference type="GO" id="GO:0046872">
    <property type="term" value="F:metal ion binding"/>
    <property type="evidence" value="ECO:0007669"/>
    <property type="project" value="UniProtKB-KW"/>
</dbReference>
<comment type="cofactor">
    <cofactor evidence="1">
        <name>Fe(2+)</name>
        <dbReference type="ChEBI" id="CHEBI:29033"/>
    </cofactor>
</comment>
<reference evidence="6" key="1">
    <citation type="submission" date="2021-03" db="EMBL/GenBank/DDBJ databases">
        <authorList>
            <person name="Li Z."/>
            <person name="Yang C."/>
        </authorList>
    </citation>
    <scope>NUCLEOTIDE SEQUENCE</scope>
    <source>
        <strain evidence="6">Dzin_1.0</strain>
        <tissue evidence="6">Leaf</tissue>
    </source>
</reference>
<name>A0A9D5HM26_9LILI</name>
<comment type="similarity">
    <text evidence="2">Belongs to the carotenoid oxygenase family.</text>
</comment>
<keyword evidence="5" id="KW-0408">Iron</keyword>
<evidence type="ECO:0000256" key="4">
    <source>
        <dbReference type="ARBA" id="ARBA00022964"/>
    </source>
</evidence>
<evidence type="ECO:0000256" key="5">
    <source>
        <dbReference type="ARBA" id="ARBA00023004"/>
    </source>
</evidence>
<organism evidence="6 7">
    <name type="scientific">Dioscorea zingiberensis</name>
    <dbReference type="NCBI Taxonomy" id="325984"/>
    <lineage>
        <taxon>Eukaryota</taxon>
        <taxon>Viridiplantae</taxon>
        <taxon>Streptophyta</taxon>
        <taxon>Embryophyta</taxon>
        <taxon>Tracheophyta</taxon>
        <taxon>Spermatophyta</taxon>
        <taxon>Magnoliopsida</taxon>
        <taxon>Liliopsida</taxon>
        <taxon>Dioscoreales</taxon>
        <taxon>Dioscoreaceae</taxon>
        <taxon>Dioscorea</taxon>
    </lineage>
</organism>
<comment type="caution">
    <text evidence="6">The sequence shown here is derived from an EMBL/GenBank/DDBJ whole genome shotgun (WGS) entry which is preliminary data.</text>
</comment>
<proteinExistence type="inferred from homology"/>
<evidence type="ECO:0000313" key="6">
    <source>
        <dbReference type="EMBL" id="KAJ0981002.1"/>
    </source>
</evidence>
<dbReference type="Pfam" id="PF03055">
    <property type="entry name" value="RPE65"/>
    <property type="match status" value="1"/>
</dbReference>
<evidence type="ECO:0000256" key="2">
    <source>
        <dbReference type="ARBA" id="ARBA00006787"/>
    </source>
</evidence>
<sequence>MKPSLSLPLVQYDTEKTPLLGLLPRLEMPWFDMSGFNMTHFVNAWDEDGGFVVVIVGLNMVKDSMMHVSVRLELGGSIILPCETLAWSVLALR</sequence>
<dbReference type="GO" id="GO:0016702">
    <property type="term" value="F:oxidoreductase activity, acting on single donors with incorporation of molecular oxygen, incorporation of two atoms of oxygen"/>
    <property type="evidence" value="ECO:0007669"/>
    <property type="project" value="InterPro"/>
</dbReference>
<evidence type="ECO:0000313" key="7">
    <source>
        <dbReference type="Proteomes" id="UP001085076"/>
    </source>
</evidence>
<dbReference type="AlphaFoldDB" id="A0A9D5HM26"/>
<dbReference type="EMBL" id="JAGGNH010000002">
    <property type="protein sequence ID" value="KAJ0981002.1"/>
    <property type="molecule type" value="Genomic_DNA"/>
</dbReference>
<accession>A0A9D5HM26</accession>
<dbReference type="InterPro" id="IPR004294">
    <property type="entry name" value="Carotenoid_Oase"/>
</dbReference>
<dbReference type="Proteomes" id="UP001085076">
    <property type="component" value="Miscellaneous, Linkage group lg02"/>
</dbReference>
<keyword evidence="7" id="KW-1185">Reference proteome</keyword>